<dbReference type="GO" id="GO:0043022">
    <property type="term" value="F:ribosome binding"/>
    <property type="evidence" value="ECO:0007669"/>
    <property type="project" value="InterPro"/>
</dbReference>
<keyword evidence="3" id="KW-1185">Reference proteome</keyword>
<dbReference type="eggNOG" id="ENOG502Z7M9">
    <property type="taxonomic scope" value="Bacteria"/>
</dbReference>
<accession>I3YYB6</accession>
<evidence type="ECO:0000313" key="2">
    <source>
        <dbReference type="EMBL" id="AFL81984.1"/>
    </source>
</evidence>
<reference evidence="2 3" key="1">
    <citation type="submission" date="2012-06" db="EMBL/GenBank/DDBJ databases">
        <title>The complete genome of Aequorivita sublithincola DSM 14238.</title>
        <authorList>
            <consortium name="US DOE Joint Genome Institute (JGI-PGF)"/>
            <person name="Lucas S."/>
            <person name="Copeland A."/>
            <person name="Lapidus A."/>
            <person name="Goodwin L."/>
            <person name="Pitluck S."/>
            <person name="Peters L."/>
            <person name="Munk A.C.C."/>
            <person name="Kyrpides N."/>
            <person name="Mavromatis K."/>
            <person name="Pagani I."/>
            <person name="Ivanova N."/>
            <person name="Ovchinnikova G."/>
            <person name="Zeytun A."/>
            <person name="Detter J.C."/>
            <person name="Han C."/>
            <person name="Land M."/>
            <person name="Hauser L."/>
            <person name="Markowitz V."/>
            <person name="Cheng J.-F."/>
            <person name="Hugenholtz P."/>
            <person name="Woyke T."/>
            <person name="Wu D."/>
            <person name="Tindall B."/>
            <person name="Faehnrich R."/>
            <person name="Brambilla E."/>
            <person name="Klenk H.-P."/>
            <person name="Eisen J.A."/>
        </authorList>
    </citation>
    <scope>NUCLEOTIDE SEQUENCE [LARGE SCALE GENOMIC DNA]</scope>
    <source>
        <strain evidence="3">DSM 14238 / LMG 21431 / ACAM 643 / 9-3</strain>
    </source>
</reference>
<feature type="domain" description="Letm1 RBD" evidence="1">
    <location>
        <begin position="346"/>
        <end position="399"/>
    </location>
</feature>
<evidence type="ECO:0000313" key="3">
    <source>
        <dbReference type="Proteomes" id="UP000006049"/>
    </source>
</evidence>
<evidence type="ECO:0000259" key="1">
    <source>
        <dbReference type="Pfam" id="PF07766"/>
    </source>
</evidence>
<organism evidence="2 3">
    <name type="scientific">Aequorivita sublithincola (strain DSM 14238 / LMG 21431 / ACAM 643 / 9-3)</name>
    <dbReference type="NCBI Taxonomy" id="746697"/>
    <lineage>
        <taxon>Bacteria</taxon>
        <taxon>Pseudomonadati</taxon>
        <taxon>Bacteroidota</taxon>
        <taxon>Flavobacteriia</taxon>
        <taxon>Flavobacteriales</taxon>
        <taxon>Flavobacteriaceae</taxon>
        <taxon>Aequorivita</taxon>
    </lineage>
</organism>
<dbReference type="EMBL" id="CP003280">
    <property type="protein sequence ID" value="AFL81984.1"/>
    <property type="molecule type" value="Genomic_DNA"/>
</dbReference>
<dbReference type="HOGENOM" id="CLU_693915_0_0_10"/>
<dbReference type="PATRIC" id="fig|746697.3.peg.2581"/>
<protein>
    <submittedName>
        <fullName evidence="2">LETM1-like protein</fullName>
    </submittedName>
</protein>
<proteinExistence type="predicted"/>
<dbReference type="Pfam" id="PF07766">
    <property type="entry name" value="LETM1_RBD"/>
    <property type="match status" value="1"/>
</dbReference>
<dbReference type="Proteomes" id="UP000006049">
    <property type="component" value="Chromosome"/>
</dbReference>
<dbReference type="KEGG" id="asl:Aeqsu_2528"/>
<dbReference type="NCBIfam" id="NF040639">
    <property type="entry name" value="LETM1_rel_film"/>
    <property type="match status" value="1"/>
</dbReference>
<sequence>MNPSAADWILKFLNLFERKELITYFESDQKFYETLKQTGFIYGVSVAAMPKKSLGSLKLTKEELTKINLFHALLFQFFQQNESGTNEEAINSILSFYKQLEKGKTGFFQKFTLSASPSNSLEHILSARLSSANSLLKKNTISLLTYALLYLDVLAYKYWQKKPDSIKVYYRQLETIVLTACFYTMKSKKKKSKYDKLLLELFETSSEYIIDESEGGAATFLDSLNYLNTAEDSLEKKYMLDLCCLTVWEDLKLDDSEQQFLQQLVVTLNFSEKVLKESLSGLETFSNSHTEKILLFEYSHPVKQFYKQSASTVKLLIIRNKDRLARELEESGELVVLLGQSTIRDLSAEEKIKVKEQLLDVCKTIPSLTIFLVPGGSVLLPLLVKFIPKLLPSSFQDNRIK</sequence>
<dbReference type="AlphaFoldDB" id="I3YYB6"/>
<name>I3YYB6_AEQSU</name>
<dbReference type="InterPro" id="IPR033122">
    <property type="entry name" value="LETM1-like_RBD"/>
</dbReference>
<dbReference type="OrthoDB" id="1421172at2"/>
<gene>
    <name evidence="2" type="ordered locus">Aeqsu_2528</name>
</gene>
<dbReference type="STRING" id="746697.Aeqsu_2528"/>
<dbReference type="RefSeq" id="WP_014783233.1">
    <property type="nucleotide sequence ID" value="NC_018013.1"/>
</dbReference>